<keyword evidence="6" id="KW-1185">Reference proteome</keyword>
<gene>
    <name evidence="5" type="ORF">ACFSCS_14545</name>
</gene>
<dbReference type="RefSeq" id="WP_343875759.1">
    <property type="nucleotide sequence ID" value="NZ_BAAAIX010000034.1"/>
</dbReference>
<sequence>MPAERKPSPSGGFEMALERAAAASAVRHRHLESLEQARALQASMEQAVAPGQSNRLDTYFHMAIARAGDNILLSDLAVAIRRAVHSPIQRAEQALGDWTDFEQGLAEQHGAVLEAVLAGDEQAAADLVEHHIRHAYRHLLPRCG</sequence>
<proteinExistence type="predicted"/>
<dbReference type="Pfam" id="PF07729">
    <property type="entry name" value="FCD"/>
    <property type="match status" value="1"/>
</dbReference>
<evidence type="ECO:0000256" key="1">
    <source>
        <dbReference type="ARBA" id="ARBA00023015"/>
    </source>
</evidence>
<feature type="domain" description="GntR C-terminal" evidence="4">
    <location>
        <begin position="11"/>
        <end position="134"/>
    </location>
</feature>
<evidence type="ECO:0000256" key="3">
    <source>
        <dbReference type="ARBA" id="ARBA00023163"/>
    </source>
</evidence>
<evidence type="ECO:0000256" key="2">
    <source>
        <dbReference type="ARBA" id="ARBA00023125"/>
    </source>
</evidence>
<keyword evidence="3" id="KW-0804">Transcription</keyword>
<dbReference type="SUPFAM" id="SSF48008">
    <property type="entry name" value="GntR ligand-binding domain-like"/>
    <property type="match status" value="1"/>
</dbReference>
<evidence type="ECO:0000259" key="4">
    <source>
        <dbReference type="SMART" id="SM00895"/>
    </source>
</evidence>
<accession>A0ABW4RYV6</accession>
<dbReference type="SMART" id="SM00895">
    <property type="entry name" value="FCD"/>
    <property type="match status" value="1"/>
</dbReference>
<dbReference type="EMBL" id="JBHUFZ010000033">
    <property type="protein sequence ID" value="MFD1891391.1"/>
    <property type="molecule type" value="Genomic_DNA"/>
</dbReference>
<keyword evidence="1" id="KW-0805">Transcription regulation</keyword>
<dbReference type="InterPro" id="IPR011711">
    <property type="entry name" value="GntR_C"/>
</dbReference>
<comment type="caution">
    <text evidence="5">The sequence shown here is derived from an EMBL/GenBank/DDBJ whole genome shotgun (WGS) entry which is preliminary data.</text>
</comment>
<reference evidence="6" key="1">
    <citation type="journal article" date="2019" name="Int. J. Syst. Evol. Microbiol.">
        <title>The Global Catalogue of Microorganisms (GCM) 10K type strain sequencing project: providing services to taxonomists for standard genome sequencing and annotation.</title>
        <authorList>
            <consortium name="The Broad Institute Genomics Platform"/>
            <consortium name="The Broad Institute Genome Sequencing Center for Infectious Disease"/>
            <person name="Wu L."/>
            <person name="Ma J."/>
        </authorList>
    </citation>
    <scope>NUCLEOTIDE SEQUENCE [LARGE SCALE GENOMIC DNA]</scope>
    <source>
        <strain evidence="6">CAIM 431</strain>
    </source>
</reference>
<dbReference type="InterPro" id="IPR008920">
    <property type="entry name" value="TF_FadR/GntR_C"/>
</dbReference>
<protein>
    <submittedName>
        <fullName evidence="5">FadR/GntR family transcriptional regulator</fullName>
    </submittedName>
</protein>
<evidence type="ECO:0000313" key="6">
    <source>
        <dbReference type="Proteomes" id="UP001597326"/>
    </source>
</evidence>
<dbReference type="Proteomes" id="UP001597326">
    <property type="component" value="Unassembled WGS sequence"/>
</dbReference>
<organism evidence="5 6">
    <name type="scientific">Luteococcus peritonei</name>
    <dbReference type="NCBI Taxonomy" id="88874"/>
    <lineage>
        <taxon>Bacteria</taxon>
        <taxon>Bacillati</taxon>
        <taxon>Actinomycetota</taxon>
        <taxon>Actinomycetes</taxon>
        <taxon>Propionibacteriales</taxon>
        <taxon>Propionibacteriaceae</taxon>
        <taxon>Luteococcus</taxon>
    </lineage>
</organism>
<evidence type="ECO:0000313" key="5">
    <source>
        <dbReference type="EMBL" id="MFD1891391.1"/>
    </source>
</evidence>
<keyword evidence="2" id="KW-0238">DNA-binding</keyword>
<dbReference type="Gene3D" id="1.20.120.530">
    <property type="entry name" value="GntR ligand-binding domain-like"/>
    <property type="match status" value="1"/>
</dbReference>
<name>A0ABW4RYV6_9ACTN</name>